<feature type="signal peptide" evidence="1">
    <location>
        <begin position="1"/>
        <end position="18"/>
    </location>
</feature>
<dbReference type="AlphaFoldDB" id="A0A6I8U7S0"/>
<evidence type="ECO:0008006" key="4">
    <source>
        <dbReference type="Google" id="ProtNLM"/>
    </source>
</evidence>
<dbReference type="Pfam" id="PF15955">
    <property type="entry name" value="Cuticle_4"/>
    <property type="match status" value="1"/>
</dbReference>
<protein>
    <recommendedName>
        <fullName evidence="4">Cuticle protein</fullName>
    </recommendedName>
</protein>
<evidence type="ECO:0000313" key="2">
    <source>
        <dbReference type="EnsemblMetazoa" id="AAEL024828-PB"/>
    </source>
</evidence>
<gene>
    <name evidence="2" type="primary">5573904</name>
</gene>
<dbReference type="PANTHER" id="PTHR12336:SF0">
    <property type="entry name" value="ADULT CUTICLE PROTEIN 1-RELATED"/>
    <property type="match status" value="1"/>
</dbReference>
<keyword evidence="3" id="KW-1185">Reference proteome</keyword>
<dbReference type="PANTHER" id="PTHR12336">
    <property type="entry name" value="ADULT CUTICLE PROTEIN 1-RELATED"/>
    <property type="match status" value="1"/>
</dbReference>
<accession>A0A6I8U7S0</accession>
<dbReference type="InterPro" id="IPR031874">
    <property type="entry name" value="Cuticle_Acp1"/>
</dbReference>
<dbReference type="Proteomes" id="UP000008820">
    <property type="component" value="Chromosome 2"/>
</dbReference>
<dbReference type="EnsemblMetazoa" id="AAEL024828-RA">
    <property type="protein sequence ID" value="AAEL024828-PA"/>
    <property type="gene ID" value="AAEL024828"/>
</dbReference>
<feature type="chain" id="PRO_5036386628" description="Cuticle protein" evidence="1">
    <location>
        <begin position="19"/>
        <end position="133"/>
    </location>
</feature>
<organism evidence="2 3">
    <name type="scientific">Aedes aegypti</name>
    <name type="common">Yellowfever mosquito</name>
    <name type="synonym">Culex aegypti</name>
    <dbReference type="NCBI Taxonomy" id="7159"/>
    <lineage>
        <taxon>Eukaryota</taxon>
        <taxon>Metazoa</taxon>
        <taxon>Ecdysozoa</taxon>
        <taxon>Arthropoda</taxon>
        <taxon>Hexapoda</taxon>
        <taxon>Insecta</taxon>
        <taxon>Pterygota</taxon>
        <taxon>Neoptera</taxon>
        <taxon>Endopterygota</taxon>
        <taxon>Diptera</taxon>
        <taxon>Nematocera</taxon>
        <taxon>Culicoidea</taxon>
        <taxon>Culicidae</taxon>
        <taxon>Culicinae</taxon>
        <taxon>Aedini</taxon>
        <taxon>Aedes</taxon>
        <taxon>Stegomyia</taxon>
    </lineage>
</organism>
<dbReference type="OrthoDB" id="7743350at2759"/>
<dbReference type="InParanoid" id="A0A6I8U7S0"/>
<evidence type="ECO:0000256" key="1">
    <source>
        <dbReference type="SAM" id="SignalP"/>
    </source>
</evidence>
<keyword evidence="1" id="KW-0732">Signal</keyword>
<sequence length="133" mass="13184">MKCMVAAVILALAVVSEAGIVPAWPYGVAAHWGASTVIQSNVLAHPYGALSHAAIHAAYPAVHAHVAHVAPAVYAAPLITAPHVPAASVAHHAGVVPGATSVTATRGAVHVAPLPGHAVSQQQLNLAPAPGTI</sequence>
<reference evidence="2 3" key="1">
    <citation type="submission" date="2017-06" db="EMBL/GenBank/DDBJ databases">
        <title>Aedes aegypti genome working group (AGWG) sequencing and assembly.</title>
        <authorList>
            <consortium name="Aedes aegypti Genome Working Group (AGWG)"/>
            <person name="Matthews B.J."/>
        </authorList>
    </citation>
    <scope>NUCLEOTIDE SEQUENCE [LARGE SCALE GENOMIC DNA]</scope>
    <source>
        <strain evidence="2 3">LVP_AGWG</strain>
    </source>
</reference>
<name>A0A6I8U7S0_AEDAE</name>
<evidence type="ECO:0000313" key="3">
    <source>
        <dbReference type="Proteomes" id="UP000008820"/>
    </source>
</evidence>
<reference evidence="2" key="2">
    <citation type="submission" date="2020-05" db="UniProtKB">
        <authorList>
            <consortium name="EnsemblMetazoa"/>
        </authorList>
    </citation>
    <scope>IDENTIFICATION</scope>
    <source>
        <strain evidence="2">LVP_AGWG</strain>
    </source>
</reference>
<proteinExistence type="predicted"/>
<dbReference type="EnsemblMetazoa" id="AAEL024828-RB">
    <property type="protein sequence ID" value="AAEL024828-PB"/>
    <property type="gene ID" value="AAEL024828"/>
</dbReference>